<reference evidence="1" key="1">
    <citation type="submission" date="2021-06" db="EMBL/GenBank/DDBJ databases">
        <authorList>
            <person name="Kallberg Y."/>
            <person name="Tangrot J."/>
            <person name="Rosling A."/>
        </authorList>
    </citation>
    <scope>NUCLEOTIDE SEQUENCE</scope>
    <source>
        <strain evidence="1">MA461A</strain>
    </source>
</reference>
<dbReference type="Proteomes" id="UP000789920">
    <property type="component" value="Unassembled WGS sequence"/>
</dbReference>
<accession>A0ACA9NAG8</accession>
<keyword evidence="2" id="KW-1185">Reference proteome</keyword>
<protein>
    <submittedName>
        <fullName evidence="1">25640_t:CDS:1</fullName>
    </submittedName>
</protein>
<feature type="non-terminal residue" evidence="1">
    <location>
        <position position="329"/>
    </location>
</feature>
<evidence type="ECO:0000313" key="2">
    <source>
        <dbReference type="Proteomes" id="UP000789920"/>
    </source>
</evidence>
<name>A0ACA9NAG8_9GLOM</name>
<organism evidence="1 2">
    <name type="scientific">Racocetra persica</name>
    <dbReference type="NCBI Taxonomy" id="160502"/>
    <lineage>
        <taxon>Eukaryota</taxon>
        <taxon>Fungi</taxon>
        <taxon>Fungi incertae sedis</taxon>
        <taxon>Mucoromycota</taxon>
        <taxon>Glomeromycotina</taxon>
        <taxon>Glomeromycetes</taxon>
        <taxon>Diversisporales</taxon>
        <taxon>Gigasporaceae</taxon>
        <taxon>Racocetra</taxon>
    </lineage>
</organism>
<comment type="caution">
    <text evidence="1">The sequence shown here is derived from an EMBL/GenBank/DDBJ whole genome shotgun (WGS) entry which is preliminary data.</text>
</comment>
<feature type="non-terminal residue" evidence="1">
    <location>
        <position position="1"/>
    </location>
</feature>
<sequence>IELEEIFIKFVSQKQARHYTWCEKKDLEVEKKTTIVLWRGILPAKKKLWMAFLRADLPSGGPSFLRVDLPTGDFPAGVLAKQKKVDGPSFGWRVDLPMGVFPAGVLPAKQKNVDGSSFGGSFFGWIFLRVVFLADVLFAKRKNGWIFLRCSSFEWVFLQVDLVGGFFAGVLPAKQKKWVDLPSGGISCGDFPAGVLAKQKKLGGSSFGCSSFELIFFRVNLLVDGFPAGVLPEKRKKVVLLLMWVVFPADVHLAKQKKLVVRVLSSVDLPSMDLFAGGFSCGCSSCSKKKLRFFLQVDLLSMDLLAKQKKKVGGSSFGWVFLRVGLPAG</sequence>
<dbReference type="EMBL" id="CAJVQC010012955">
    <property type="protein sequence ID" value="CAG8643332.1"/>
    <property type="molecule type" value="Genomic_DNA"/>
</dbReference>
<gene>
    <name evidence="1" type="ORF">RPERSI_LOCUS7567</name>
</gene>
<evidence type="ECO:0000313" key="1">
    <source>
        <dbReference type="EMBL" id="CAG8643332.1"/>
    </source>
</evidence>
<proteinExistence type="predicted"/>